<dbReference type="InterPro" id="IPR011009">
    <property type="entry name" value="Kinase-like_dom_sf"/>
</dbReference>
<dbReference type="Gene3D" id="1.10.510.10">
    <property type="entry name" value="Transferase(Phosphotransferase) domain 1"/>
    <property type="match status" value="1"/>
</dbReference>
<dbReference type="InterPro" id="IPR020635">
    <property type="entry name" value="Tyr_kinase_cat_dom"/>
</dbReference>
<dbReference type="AlphaFoldDB" id="N1PB23"/>
<dbReference type="InterPro" id="IPR008266">
    <property type="entry name" value="Tyr_kinase_AS"/>
</dbReference>
<dbReference type="SMART" id="SM00130">
    <property type="entry name" value="KR"/>
    <property type="match status" value="1"/>
</dbReference>
<feature type="domain" description="Ig-like" evidence="27">
    <location>
        <begin position="115"/>
        <end position="194"/>
    </location>
</feature>
<dbReference type="FunFam" id="1.10.510.10:FF:000554">
    <property type="entry name" value="Predicted protein"/>
    <property type="match status" value="1"/>
</dbReference>
<keyword evidence="9" id="KW-0732">Signal</keyword>
<evidence type="ECO:0000256" key="10">
    <source>
        <dbReference type="ARBA" id="ARBA00022741"/>
    </source>
</evidence>
<dbReference type="InterPro" id="IPR017441">
    <property type="entry name" value="Protein_kinase_ATP_BS"/>
</dbReference>
<dbReference type="InterPro" id="IPR003599">
    <property type="entry name" value="Ig_sub"/>
</dbReference>
<evidence type="ECO:0000256" key="8">
    <source>
        <dbReference type="ARBA" id="ARBA00022692"/>
    </source>
</evidence>
<evidence type="ECO:0000256" key="21">
    <source>
        <dbReference type="PROSITE-ProRule" id="PRU00121"/>
    </source>
</evidence>
<keyword evidence="15" id="KW-0829">Tyrosine-protein kinase</keyword>
<dbReference type="PRINTS" id="PR00109">
    <property type="entry name" value="TYRKINASE"/>
</dbReference>
<dbReference type="CDD" id="cd00108">
    <property type="entry name" value="KR"/>
    <property type="match status" value="1"/>
</dbReference>
<dbReference type="InterPro" id="IPR020067">
    <property type="entry name" value="Frizzled_dom"/>
</dbReference>
<dbReference type="InterPro" id="IPR036790">
    <property type="entry name" value="Frizzled_dom_sf"/>
</dbReference>
<evidence type="ECO:0000259" key="26">
    <source>
        <dbReference type="PROSITE" id="PS50070"/>
    </source>
</evidence>
<evidence type="ECO:0000256" key="19">
    <source>
        <dbReference type="ARBA" id="ARBA00023319"/>
    </source>
</evidence>
<evidence type="ECO:0000256" key="14">
    <source>
        <dbReference type="ARBA" id="ARBA00023136"/>
    </source>
</evidence>
<keyword evidence="12 22" id="KW-0067">ATP-binding</keyword>
<comment type="caution">
    <text evidence="21">Lacks conserved residue(s) required for the propagation of feature annotation.</text>
</comment>
<dbReference type="InterPro" id="IPR036179">
    <property type="entry name" value="Ig-like_dom_sf"/>
</dbReference>
<evidence type="ECO:0000256" key="12">
    <source>
        <dbReference type="ARBA" id="ARBA00022840"/>
    </source>
</evidence>
<dbReference type="Gene3D" id="2.40.20.10">
    <property type="entry name" value="Plasminogen Kringle 4"/>
    <property type="match status" value="1"/>
</dbReference>
<evidence type="ECO:0000256" key="23">
    <source>
        <dbReference type="SAM" id="Phobius"/>
    </source>
</evidence>
<keyword evidence="13 23" id="KW-1133">Transmembrane helix</keyword>
<dbReference type="InterPro" id="IPR038178">
    <property type="entry name" value="Kringle_sf"/>
</dbReference>
<dbReference type="InterPro" id="IPR013806">
    <property type="entry name" value="Kringle-like"/>
</dbReference>
<dbReference type="Gene3D" id="1.10.2000.10">
    <property type="entry name" value="Frizzled cysteine-rich domain"/>
    <property type="match status" value="1"/>
</dbReference>
<sequence>MLSISLAEPVIVQSPENATAMVKDDHSFVCKASGHPPPRVRWFFQGDQLRGTGSNYRVLRSGTLRLEDLLLMDAGEYVCVARNSKGVAKSAPVYLNVEAAVDIIEGPVNRTVHWGVGVILKCEAVGVPPPHITWKKNNQSVSSISFIIDEETQMLYSKTFLKVNATAPATYECIAQNRLTLKGTRTQSKSAYISIIGQYILLCHARMNFRLCVILAYTRYVDFEGYIKTIKAMFDDFLLAILSFSWRRSLDAAACYSCSFFLLRLLQKPKGSCGPYNGSVCEQWMPAGRSVFAEQSSEALVLSALKGLEPVASQRCRRALQQLFCHTAFPVCDQTQEADATAATPPPPPLSQRPLCRETCAAVTEFFCQEEWKKLEQKLSPQLRLPPCDTLPDKNSSVCSYVNLFNLQPEDKTTSCYNDNGHSYVGSVNHTEGGLVCQNWAHQEPHTHSRHPRVFPTLNDASNFCRNPGGERERPWCFTLDPNVRWQFCSIPKCGKYSVTSKSGDKIFSIETIIIISAVAAISLSLVALIAVLCCRMWHNNERRKYNQAPQYDFDIDIDRLPSNACYHQRPPDACIPPKLEALEYPRNNVVYVRDIGQGAFGRVFQAKAPGVTHGHDWRYVAVKMLKDDATDDMQRDFEREALLMVEFNHKNIVRLLGVCAVGKPMCLIFEYMSKGDLNEFLRNCSPDHFIVRRRSTEVLSRDEPKLNHVEQVDIAQQIAAGMVYLSERGFVHRDLATRNCLVGEHMDVKISDFGLTRYVVPGECFQGSENDAIPIRWMPLEAILYNKFTSESDVWSFGVLLWEIFSFALQPYYGMAHEEVVKYVREGKVLSCPDNTPQEMYDMMRLCWSKRPAMRPPFRALHASLCNLQPLLVQRQKTERL</sequence>
<feature type="domain" description="Kringle" evidence="26">
    <location>
        <begin position="415"/>
        <end position="494"/>
    </location>
</feature>
<evidence type="ECO:0000256" key="20">
    <source>
        <dbReference type="ARBA" id="ARBA00051243"/>
    </source>
</evidence>
<evidence type="ECO:0000313" key="29">
    <source>
        <dbReference type="EnsemblMetazoa" id="CapteP180235"/>
    </source>
</evidence>
<evidence type="ECO:0000256" key="13">
    <source>
        <dbReference type="ARBA" id="ARBA00022989"/>
    </source>
</evidence>
<accession>N1PB23</accession>
<dbReference type="Gene3D" id="3.30.200.20">
    <property type="entry name" value="Phosphorylase Kinase, domain 1"/>
    <property type="match status" value="1"/>
</dbReference>
<dbReference type="Gene3D" id="2.60.40.10">
    <property type="entry name" value="Immunoglobulins"/>
    <property type="match status" value="2"/>
</dbReference>
<feature type="domain" description="Protein kinase" evidence="24">
    <location>
        <begin position="590"/>
        <end position="873"/>
    </location>
</feature>
<feature type="transmembrane region" description="Helical" evidence="23">
    <location>
        <begin position="513"/>
        <end position="535"/>
    </location>
</feature>
<dbReference type="InterPro" id="IPR000001">
    <property type="entry name" value="Kringle"/>
</dbReference>
<dbReference type="EMBL" id="AMQN01000059">
    <property type="status" value="NOT_ANNOTATED_CDS"/>
    <property type="molecule type" value="Genomic_DNA"/>
</dbReference>
<feature type="domain" description="FZ" evidence="25">
    <location>
        <begin position="268"/>
        <end position="402"/>
    </location>
</feature>
<dbReference type="PROSITE" id="PS00107">
    <property type="entry name" value="PROTEIN_KINASE_ATP"/>
    <property type="match status" value="1"/>
</dbReference>
<dbReference type="OrthoDB" id="2431000at2759"/>
<evidence type="ECO:0000256" key="5">
    <source>
        <dbReference type="ARBA" id="ARBA00022553"/>
    </source>
</evidence>
<dbReference type="InterPro" id="IPR050122">
    <property type="entry name" value="RTK"/>
</dbReference>
<dbReference type="InterPro" id="IPR000719">
    <property type="entry name" value="Prot_kinase_dom"/>
</dbReference>
<dbReference type="GO" id="GO:0017147">
    <property type="term" value="F:Wnt-protein binding"/>
    <property type="evidence" value="ECO:0007669"/>
    <property type="project" value="TreeGrafter"/>
</dbReference>
<dbReference type="FunCoup" id="N1PB23">
    <property type="interactions" value="4"/>
</dbReference>
<keyword evidence="10 22" id="KW-0547">Nucleotide-binding</keyword>
<dbReference type="HOGENOM" id="CLU_000288_30_5_1"/>
<evidence type="ECO:0000256" key="3">
    <source>
        <dbReference type="ARBA" id="ARBA00022473"/>
    </source>
</evidence>
<evidence type="ECO:0000256" key="9">
    <source>
        <dbReference type="ARBA" id="ARBA00022729"/>
    </source>
</evidence>
<feature type="domain" description="Ig-like" evidence="27">
    <location>
        <begin position="9"/>
        <end position="94"/>
    </location>
</feature>
<evidence type="ECO:0000256" key="11">
    <source>
        <dbReference type="ARBA" id="ARBA00022777"/>
    </source>
</evidence>
<feature type="binding site" evidence="22">
    <location>
        <position position="624"/>
    </location>
    <ligand>
        <name>ATP</name>
        <dbReference type="ChEBI" id="CHEBI:30616"/>
    </ligand>
</feature>
<keyword evidence="5" id="KW-0597">Phosphoprotein</keyword>
<dbReference type="Pfam" id="PF01392">
    <property type="entry name" value="Fz"/>
    <property type="match status" value="1"/>
</dbReference>
<gene>
    <name evidence="28" type="ORF">CAPTEDRAFT_180235</name>
</gene>
<evidence type="ECO:0000256" key="17">
    <source>
        <dbReference type="ARBA" id="ARBA00023170"/>
    </source>
</evidence>
<dbReference type="InterPro" id="IPR001245">
    <property type="entry name" value="Ser-Thr/Tyr_kinase_cat_dom"/>
</dbReference>
<comment type="catalytic activity">
    <reaction evidence="20">
        <text>L-tyrosyl-[protein] + ATP = O-phospho-L-tyrosyl-[protein] + ADP + H(+)</text>
        <dbReference type="Rhea" id="RHEA:10596"/>
        <dbReference type="Rhea" id="RHEA-COMP:10136"/>
        <dbReference type="Rhea" id="RHEA-COMP:20101"/>
        <dbReference type="ChEBI" id="CHEBI:15378"/>
        <dbReference type="ChEBI" id="CHEBI:30616"/>
        <dbReference type="ChEBI" id="CHEBI:46858"/>
        <dbReference type="ChEBI" id="CHEBI:61978"/>
        <dbReference type="ChEBI" id="CHEBI:456216"/>
        <dbReference type="EC" id="2.7.10.1"/>
    </reaction>
</comment>
<evidence type="ECO:0000313" key="28">
    <source>
        <dbReference type="EMBL" id="ELU18913.1"/>
    </source>
</evidence>
<dbReference type="PROSITE" id="PS50070">
    <property type="entry name" value="KRINGLE_2"/>
    <property type="match status" value="1"/>
</dbReference>
<keyword evidence="4" id="KW-1003">Cell membrane</keyword>
<dbReference type="EMBL" id="KB291798">
    <property type="protein sequence ID" value="ELU18913.1"/>
    <property type="molecule type" value="Genomic_DNA"/>
</dbReference>
<evidence type="ECO:0000259" key="25">
    <source>
        <dbReference type="PROSITE" id="PS50038"/>
    </source>
</evidence>
<evidence type="ECO:0000259" key="24">
    <source>
        <dbReference type="PROSITE" id="PS50011"/>
    </source>
</evidence>
<dbReference type="EC" id="2.7.10.1" evidence="2"/>
<dbReference type="OMA" id="SECKAML"/>
<keyword evidence="11" id="KW-0418">Kinase</keyword>
<name>N1PB23_CAPTE</name>
<reference evidence="30" key="1">
    <citation type="submission" date="2012-12" db="EMBL/GenBank/DDBJ databases">
        <authorList>
            <person name="Hellsten U."/>
            <person name="Grimwood J."/>
            <person name="Chapman J.A."/>
            <person name="Shapiro H."/>
            <person name="Aerts A."/>
            <person name="Otillar R.P."/>
            <person name="Terry A.Y."/>
            <person name="Boore J.L."/>
            <person name="Simakov O."/>
            <person name="Marletaz F."/>
            <person name="Cho S.-J."/>
            <person name="Edsinger-Gonzales E."/>
            <person name="Havlak P."/>
            <person name="Kuo D.-H."/>
            <person name="Larsson T."/>
            <person name="Lv J."/>
            <person name="Arendt D."/>
            <person name="Savage R."/>
            <person name="Osoegawa K."/>
            <person name="de Jong P."/>
            <person name="Lindberg D.R."/>
            <person name="Seaver E.C."/>
            <person name="Weisblat D.A."/>
            <person name="Putnam N.H."/>
            <person name="Grigoriev I.V."/>
            <person name="Rokhsar D.S."/>
        </authorList>
    </citation>
    <scope>NUCLEOTIDE SEQUENCE</scope>
    <source>
        <strain evidence="30">I ESC-2004</strain>
    </source>
</reference>
<dbReference type="SMART" id="SM00409">
    <property type="entry name" value="IG"/>
    <property type="match status" value="2"/>
</dbReference>
<dbReference type="SUPFAM" id="SSF48726">
    <property type="entry name" value="Immunoglobulin"/>
    <property type="match status" value="2"/>
</dbReference>
<keyword evidence="30" id="KW-1185">Reference proteome</keyword>
<evidence type="ECO:0000256" key="7">
    <source>
        <dbReference type="ARBA" id="ARBA00022679"/>
    </source>
</evidence>
<keyword evidence="14 23" id="KW-0472">Membrane</keyword>
<keyword evidence="3" id="KW-0217">Developmental protein</keyword>
<dbReference type="PANTHER" id="PTHR24416">
    <property type="entry name" value="TYROSINE-PROTEIN KINASE RECEPTOR"/>
    <property type="match status" value="1"/>
</dbReference>
<dbReference type="Pfam" id="PF00051">
    <property type="entry name" value="Kringle"/>
    <property type="match status" value="1"/>
</dbReference>
<evidence type="ECO:0000256" key="16">
    <source>
        <dbReference type="ARBA" id="ARBA00023157"/>
    </source>
</evidence>
<dbReference type="SMART" id="SM00219">
    <property type="entry name" value="TyrKc"/>
    <property type="match status" value="1"/>
</dbReference>
<dbReference type="EnsemblMetazoa" id="CapteT180235">
    <property type="protein sequence ID" value="CapteP180235"/>
    <property type="gene ID" value="CapteG180235"/>
</dbReference>
<dbReference type="GO" id="GO:0004714">
    <property type="term" value="F:transmembrane receptor protein tyrosine kinase activity"/>
    <property type="evidence" value="ECO:0007669"/>
    <property type="project" value="UniProtKB-EC"/>
</dbReference>
<dbReference type="PROSITE" id="PS50011">
    <property type="entry name" value="PROTEIN_KINASE_DOM"/>
    <property type="match status" value="1"/>
</dbReference>
<comment type="subcellular location">
    <subcellularLocation>
        <location evidence="1">Cell membrane</location>
        <topology evidence="1">Single-pass type I membrane protein</topology>
    </subcellularLocation>
</comment>
<keyword evidence="8 23" id="KW-0812">Transmembrane</keyword>
<dbReference type="FunFam" id="3.30.200.20:FF:000159">
    <property type="entry name" value="muscle, skeletal receptor tyrosine-protein kinase"/>
    <property type="match status" value="1"/>
</dbReference>
<dbReference type="PRINTS" id="PR00018">
    <property type="entry name" value="KRINGLE"/>
</dbReference>
<dbReference type="InterPro" id="IPR018056">
    <property type="entry name" value="Kringle_CS"/>
</dbReference>
<protein>
    <recommendedName>
        <fullName evidence="2">receptor protein-tyrosine kinase</fullName>
        <ecNumber evidence="2">2.7.10.1</ecNumber>
    </recommendedName>
</protein>
<evidence type="ECO:0000256" key="6">
    <source>
        <dbReference type="ARBA" id="ARBA00022572"/>
    </source>
</evidence>
<dbReference type="PROSITE" id="PS50835">
    <property type="entry name" value="IG_LIKE"/>
    <property type="match status" value="2"/>
</dbReference>
<dbReference type="PROSITE" id="PS50038">
    <property type="entry name" value="FZ"/>
    <property type="match status" value="1"/>
</dbReference>
<evidence type="ECO:0000256" key="18">
    <source>
        <dbReference type="ARBA" id="ARBA00023180"/>
    </source>
</evidence>
<keyword evidence="19" id="KW-0393">Immunoglobulin domain</keyword>
<evidence type="ECO:0000256" key="15">
    <source>
        <dbReference type="ARBA" id="ARBA00023137"/>
    </source>
</evidence>
<keyword evidence="16" id="KW-1015">Disulfide bond</keyword>
<reference evidence="28 30" key="2">
    <citation type="journal article" date="2013" name="Nature">
        <title>Insights into bilaterian evolution from three spiralian genomes.</title>
        <authorList>
            <person name="Simakov O."/>
            <person name="Marletaz F."/>
            <person name="Cho S.J."/>
            <person name="Edsinger-Gonzales E."/>
            <person name="Havlak P."/>
            <person name="Hellsten U."/>
            <person name="Kuo D.H."/>
            <person name="Larsson T."/>
            <person name="Lv J."/>
            <person name="Arendt D."/>
            <person name="Savage R."/>
            <person name="Osoegawa K."/>
            <person name="de Jong P."/>
            <person name="Grimwood J."/>
            <person name="Chapman J.A."/>
            <person name="Shapiro H."/>
            <person name="Aerts A."/>
            <person name="Otillar R.P."/>
            <person name="Terry A.Y."/>
            <person name="Boore J.L."/>
            <person name="Grigoriev I.V."/>
            <person name="Lindberg D.R."/>
            <person name="Seaver E.C."/>
            <person name="Weisblat D.A."/>
            <person name="Putnam N.H."/>
            <person name="Rokhsar D.S."/>
        </authorList>
    </citation>
    <scope>NUCLEOTIDE SEQUENCE</scope>
    <source>
        <strain evidence="28 30">I ESC-2004</strain>
    </source>
</reference>
<organism evidence="28">
    <name type="scientific">Capitella teleta</name>
    <name type="common">Polychaete worm</name>
    <dbReference type="NCBI Taxonomy" id="283909"/>
    <lineage>
        <taxon>Eukaryota</taxon>
        <taxon>Metazoa</taxon>
        <taxon>Spiralia</taxon>
        <taxon>Lophotrochozoa</taxon>
        <taxon>Annelida</taxon>
        <taxon>Polychaeta</taxon>
        <taxon>Sedentaria</taxon>
        <taxon>Scolecida</taxon>
        <taxon>Capitellidae</taxon>
        <taxon>Capitella</taxon>
    </lineage>
</organism>
<dbReference type="Pfam" id="PF13927">
    <property type="entry name" value="Ig_3"/>
    <property type="match status" value="2"/>
</dbReference>
<dbReference type="FunFam" id="2.60.40.10:FF:000032">
    <property type="entry name" value="palladin isoform X1"/>
    <property type="match status" value="1"/>
</dbReference>
<reference evidence="29" key="3">
    <citation type="submission" date="2015-06" db="UniProtKB">
        <authorList>
            <consortium name="EnsemblMetazoa"/>
        </authorList>
    </citation>
    <scope>IDENTIFICATION</scope>
</reference>
<keyword evidence="18" id="KW-0325">Glycoprotein</keyword>
<evidence type="ECO:0000313" key="30">
    <source>
        <dbReference type="Proteomes" id="UP000014760"/>
    </source>
</evidence>
<dbReference type="PROSITE" id="PS00109">
    <property type="entry name" value="PROTEIN_KINASE_TYR"/>
    <property type="match status" value="1"/>
</dbReference>
<evidence type="ECO:0000256" key="22">
    <source>
        <dbReference type="PROSITE-ProRule" id="PRU10141"/>
    </source>
</evidence>
<dbReference type="PROSITE" id="PS00021">
    <property type="entry name" value="KRINGLE_1"/>
    <property type="match status" value="1"/>
</dbReference>
<dbReference type="Pfam" id="PF07714">
    <property type="entry name" value="PK_Tyr_Ser-Thr"/>
    <property type="match status" value="1"/>
</dbReference>
<dbReference type="CDD" id="cd00096">
    <property type="entry name" value="Ig"/>
    <property type="match status" value="1"/>
</dbReference>
<evidence type="ECO:0000259" key="27">
    <source>
        <dbReference type="PROSITE" id="PS50835"/>
    </source>
</evidence>
<dbReference type="SUPFAM" id="SSF56112">
    <property type="entry name" value="Protein kinase-like (PK-like)"/>
    <property type="match status" value="1"/>
</dbReference>
<dbReference type="GO" id="GO:0007169">
    <property type="term" value="P:cell surface receptor protein tyrosine kinase signaling pathway"/>
    <property type="evidence" value="ECO:0007669"/>
    <property type="project" value="TreeGrafter"/>
</dbReference>
<keyword evidence="6 21" id="KW-0420">Kringle</keyword>
<keyword evidence="7" id="KW-0808">Transferase</keyword>
<dbReference type="SMART" id="SM00408">
    <property type="entry name" value="IGc2"/>
    <property type="match status" value="2"/>
</dbReference>
<dbReference type="GO" id="GO:0005524">
    <property type="term" value="F:ATP binding"/>
    <property type="evidence" value="ECO:0007669"/>
    <property type="project" value="UniProtKB-UniRule"/>
</dbReference>
<evidence type="ECO:0000256" key="4">
    <source>
        <dbReference type="ARBA" id="ARBA00022475"/>
    </source>
</evidence>
<dbReference type="InterPro" id="IPR013783">
    <property type="entry name" value="Ig-like_fold"/>
</dbReference>
<evidence type="ECO:0000256" key="1">
    <source>
        <dbReference type="ARBA" id="ARBA00004251"/>
    </source>
</evidence>
<evidence type="ECO:0000256" key="2">
    <source>
        <dbReference type="ARBA" id="ARBA00011902"/>
    </source>
</evidence>
<dbReference type="Proteomes" id="UP000014760">
    <property type="component" value="Unassembled WGS sequence"/>
</dbReference>
<dbReference type="PANTHER" id="PTHR24416:SF317">
    <property type="entry name" value="MUSCLE, SKELETAL RECEPTOR TYROSINE-PROTEIN KINASE"/>
    <property type="match status" value="1"/>
</dbReference>
<dbReference type="GO" id="GO:0043235">
    <property type="term" value="C:receptor complex"/>
    <property type="evidence" value="ECO:0007669"/>
    <property type="project" value="TreeGrafter"/>
</dbReference>
<dbReference type="GO" id="GO:0005886">
    <property type="term" value="C:plasma membrane"/>
    <property type="evidence" value="ECO:0007669"/>
    <property type="project" value="UniProtKB-SubCell"/>
</dbReference>
<dbReference type="STRING" id="283909.N1PB23"/>
<proteinExistence type="predicted"/>
<dbReference type="GO" id="GO:0045202">
    <property type="term" value="C:synapse"/>
    <property type="evidence" value="ECO:0007669"/>
    <property type="project" value="UniProtKB-SubCell"/>
</dbReference>
<dbReference type="InterPro" id="IPR007110">
    <property type="entry name" value="Ig-like_dom"/>
</dbReference>
<dbReference type="SUPFAM" id="SSF57440">
    <property type="entry name" value="Kringle-like"/>
    <property type="match status" value="1"/>
</dbReference>
<keyword evidence="17" id="KW-0675">Receptor</keyword>
<dbReference type="InterPro" id="IPR003598">
    <property type="entry name" value="Ig_sub2"/>
</dbReference>